<keyword evidence="2" id="KW-1185">Reference proteome</keyword>
<accession>A0A8J4VUT0</accession>
<dbReference type="SUPFAM" id="SSF47095">
    <property type="entry name" value="HMG-box"/>
    <property type="match status" value="1"/>
</dbReference>
<dbReference type="EMBL" id="JRKL02000312">
    <property type="protein sequence ID" value="KAF3972673.1"/>
    <property type="molecule type" value="Genomic_DNA"/>
</dbReference>
<evidence type="ECO:0000313" key="1">
    <source>
        <dbReference type="EMBL" id="KAF3972673.1"/>
    </source>
</evidence>
<proteinExistence type="predicted"/>
<dbReference type="CDD" id="cd00084">
    <property type="entry name" value="HMG-box_SF"/>
    <property type="match status" value="1"/>
</dbReference>
<dbReference type="AlphaFoldDB" id="A0A8J4VUT0"/>
<organism evidence="1 2">
    <name type="scientific">Castanea mollissima</name>
    <name type="common">Chinese chestnut</name>
    <dbReference type="NCBI Taxonomy" id="60419"/>
    <lineage>
        <taxon>Eukaryota</taxon>
        <taxon>Viridiplantae</taxon>
        <taxon>Streptophyta</taxon>
        <taxon>Embryophyta</taxon>
        <taxon>Tracheophyta</taxon>
        <taxon>Spermatophyta</taxon>
        <taxon>Magnoliopsida</taxon>
        <taxon>eudicotyledons</taxon>
        <taxon>Gunneridae</taxon>
        <taxon>Pentapetalae</taxon>
        <taxon>rosids</taxon>
        <taxon>fabids</taxon>
        <taxon>Fagales</taxon>
        <taxon>Fagaceae</taxon>
        <taxon>Castanea</taxon>
    </lineage>
</organism>
<reference evidence="1" key="1">
    <citation type="submission" date="2020-03" db="EMBL/GenBank/DDBJ databases">
        <title>Castanea mollissima Vanexum genome sequencing.</title>
        <authorList>
            <person name="Staton M."/>
        </authorList>
    </citation>
    <scope>NUCLEOTIDE SEQUENCE</scope>
    <source>
        <tissue evidence="1">Leaf</tissue>
    </source>
</reference>
<dbReference type="Proteomes" id="UP000737018">
    <property type="component" value="Unassembled WGS sequence"/>
</dbReference>
<comment type="caution">
    <text evidence="1">The sequence shown here is derived from an EMBL/GenBank/DDBJ whole genome shotgun (WGS) entry which is preliminary data.</text>
</comment>
<sequence>MEILIEFEYLLQVKKEIREKWMNLDEDSKLEYKKEARENSEKYANLSHNIPRKARKVSLYTRCAPNRVHLMVSNLNERQRFVLREMGFGKAPPEMVVLGQAESWPRLDSREREKRGTLREEKVRLASIAGGGQWASEASSYSYGYGD</sequence>
<protein>
    <submittedName>
        <fullName evidence="1">Uncharacterized protein</fullName>
    </submittedName>
</protein>
<evidence type="ECO:0000313" key="2">
    <source>
        <dbReference type="Proteomes" id="UP000737018"/>
    </source>
</evidence>
<dbReference type="OrthoDB" id="684301at2759"/>
<dbReference type="InterPro" id="IPR036910">
    <property type="entry name" value="HMG_box_dom_sf"/>
</dbReference>
<name>A0A8J4VUT0_9ROSI</name>
<gene>
    <name evidence="1" type="ORF">CMV_003852</name>
</gene>